<dbReference type="Pfam" id="PF08242">
    <property type="entry name" value="Methyltransf_12"/>
    <property type="match status" value="1"/>
</dbReference>
<dbReference type="SUPFAM" id="SSF56801">
    <property type="entry name" value="Acetyl-CoA synthetase-like"/>
    <property type="match status" value="3"/>
</dbReference>
<evidence type="ECO:0000313" key="7">
    <source>
        <dbReference type="EMBL" id="EGW20553.1"/>
    </source>
</evidence>
<dbReference type="InterPro" id="IPR013217">
    <property type="entry name" value="Methyltransf_12"/>
</dbReference>
<dbReference type="GO" id="GO:0009403">
    <property type="term" value="P:toxin biosynthetic process"/>
    <property type="evidence" value="ECO:0007669"/>
    <property type="project" value="UniProtKB-ARBA"/>
</dbReference>
<dbReference type="EMBL" id="JH109153">
    <property type="protein sequence ID" value="EGW20553.1"/>
    <property type="molecule type" value="Genomic_DNA"/>
</dbReference>
<keyword evidence="8" id="KW-1185">Reference proteome</keyword>
<dbReference type="STRING" id="697282.Mettu_3699"/>
<dbReference type="Gene3D" id="1.10.1200.10">
    <property type="entry name" value="ACP-like"/>
    <property type="match status" value="2"/>
</dbReference>
<comment type="cofactor">
    <cofactor evidence="1">
        <name>pantetheine 4'-phosphate</name>
        <dbReference type="ChEBI" id="CHEBI:47942"/>
    </cofactor>
</comment>
<dbReference type="PANTHER" id="PTHR45527:SF1">
    <property type="entry name" value="FATTY ACID SYNTHASE"/>
    <property type="match status" value="1"/>
</dbReference>
<dbReference type="OrthoDB" id="9757559at2"/>
<reference evidence="7 8" key="1">
    <citation type="submission" date="2011-06" db="EMBL/GenBank/DDBJ databases">
        <title>Genomic sequence of Methylobacter tundripaludum SV96.</title>
        <authorList>
            <consortium name="US DOE Joint Genome Institute"/>
            <person name="Lucas S."/>
            <person name="Han J."/>
            <person name="Lapidus A."/>
            <person name="Cheng J.-F."/>
            <person name="Goodwin L."/>
            <person name="Pitluck S."/>
            <person name="Held B."/>
            <person name="Detter J.C."/>
            <person name="Han C."/>
            <person name="Tapia R."/>
            <person name="Land M."/>
            <person name="Hauser L."/>
            <person name="Kyrpides N."/>
            <person name="Ivanova N."/>
            <person name="Ovchinnikova G."/>
            <person name="Pagani I."/>
            <person name="Klotz M.G."/>
            <person name="Dispirito A.A."/>
            <person name="Murrell J.C."/>
            <person name="Dunfield P."/>
            <person name="Kalyuzhnaya M.G."/>
            <person name="Svenning M."/>
            <person name="Trotsenko Y.A."/>
            <person name="Stein L.Y."/>
            <person name="Woyke T."/>
        </authorList>
    </citation>
    <scope>NUCLEOTIDE SEQUENCE [LARGE SCALE GENOMIC DNA]</scope>
    <source>
        <strain evidence="8">ATCC BAA-1195 / DSM 17260 / SV96</strain>
    </source>
</reference>
<dbReference type="GO" id="GO:0072330">
    <property type="term" value="P:monocarboxylic acid biosynthetic process"/>
    <property type="evidence" value="ECO:0007669"/>
    <property type="project" value="UniProtKB-ARBA"/>
</dbReference>
<dbReference type="Pfam" id="PF00501">
    <property type="entry name" value="AMP-binding"/>
    <property type="match status" value="3"/>
</dbReference>
<dbReference type="RefSeq" id="WP_006892889.1">
    <property type="nucleotide sequence ID" value="NZ_JH109153.1"/>
</dbReference>
<dbReference type="Gene3D" id="3.40.50.980">
    <property type="match status" value="6"/>
</dbReference>
<organism evidence="7 8">
    <name type="scientific">Methylobacter tundripaludum (strain ATCC BAA-1195 / DSM 17260 / SV96)</name>
    <dbReference type="NCBI Taxonomy" id="697282"/>
    <lineage>
        <taxon>Bacteria</taxon>
        <taxon>Pseudomonadati</taxon>
        <taxon>Pseudomonadota</taxon>
        <taxon>Gammaproteobacteria</taxon>
        <taxon>Methylococcales</taxon>
        <taxon>Methylococcaceae</taxon>
        <taxon>Methylobacter</taxon>
    </lineage>
</organism>
<dbReference type="InterPro" id="IPR020806">
    <property type="entry name" value="PKS_PP-bd"/>
</dbReference>
<evidence type="ECO:0000256" key="3">
    <source>
        <dbReference type="ARBA" id="ARBA00022450"/>
    </source>
</evidence>
<dbReference type="FunFam" id="2.30.38.10:FF:000001">
    <property type="entry name" value="Non-ribosomal peptide synthetase PvdI"/>
    <property type="match status" value="2"/>
</dbReference>
<dbReference type="SUPFAM" id="SSF53335">
    <property type="entry name" value="S-adenosyl-L-methionine-dependent methyltransferases"/>
    <property type="match status" value="1"/>
</dbReference>
<accession>G3J031</accession>
<dbReference type="Gene3D" id="2.30.38.10">
    <property type="entry name" value="Luciferase, Domain 3"/>
    <property type="match status" value="3"/>
</dbReference>
<dbReference type="InterPro" id="IPR020845">
    <property type="entry name" value="AMP-binding_CS"/>
</dbReference>
<dbReference type="InterPro" id="IPR001242">
    <property type="entry name" value="Condensation_dom"/>
</dbReference>
<evidence type="ECO:0000259" key="6">
    <source>
        <dbReference type="PROSITE" id="PS50075"/>
    </source>
</evidence>
<dbReference type="FunFam" id="3.30.559.30:FF:000001">
    <property type="entry name" value="Non-ribosomal peptide synthetase"/>
    <property type="match status" value="1"/>
</dbReference>
<proteinExistence type="inferred from homology"/>
<dbReference type="PROSITE" id="PS00012">
    <property type="entry name" value="PHOSPHOPANTETHEINE"/>
    <property type="match status" value="2"/>
</dbReference>
<gene>
    <name evidence="7" type="ORF">Mettu_3699</name>
</gene>
<dbReference type="GO" id="GO:0003824">
    <property type="term" value="F:catalytic activity"/>
    <property type="evidence" value="ECO:0007669"/>
    <property type="project" value="InterPro"/>
</dbReference>
<dbReference type="InterPro" id="IPR000873">
    <property type="entry name" value="AMP-dep_synth/lig_dom"/>
</dbReference>
<dbReference type="InterPro" id="IPR045851">
    <property type="entry name" value="AMP-bd_C_sf"/>
</dbReference>
<evidence type="ECO:0000256" key="1">
    <source>
        <dbReference type="ARBA" id="ARBA00001957"/>
    </source>
</evidence>
<keyword evidence="5" id="KW-0677">Repeat</keyword>
<dbReference type="HOGENOM" id="CLU_000022_11_3_6"/>
<dbReference type="Gene3D" id="3.30.559.10">
    <property type="entry name" value="Chloramphenicol acetyltransferase-like domain"/>
    <property type="match status" value="4"/>
</dbReference>
<protein>
    <submittedName>
        <fullName evidence="7">Amino acid adenylation domain protein</fullName>
    </submittedName>
</protein>
<evidence type="ECO:0000256" key="5">
    <source>
        <dbReference type="ARBA" id="ARBA00022737"/>
    </source>
</evidence>
<dbReference type="SMART" id="SM00823">
    <property type="entry name" value="PKS_PP"/>
    <property type="match status" value="3"/>
</dbReference>
<dbReference type="CDD" id="cd19531">
    <property type="entry name" value="LCL_NRPS-like"/>
    <property type="match status" value="2"/>
</dbReference>
<dbReference type="CDD" id="cd19543">
    <property type="entry name" value="DCL_NRPS"/>
    <property type="match status" value="1"/>
</dbReference>
<dbReference type="NCBIfam" id="TIGR01733">
    <property type="entry name" value="AA-adenyl-dom"/>
    <property type="match status" value="3"/>
</dbReference>
<dbReference type="GO" id="GO:0043041">
    <property type="term" value="P:amino acid activation for nonribosomal peptide biosynthetic process"/>
    <property type="evidence" value="ECO:0007669"/>
    <property type="project" value="TreeGrafter"/>
</dbReference>
<sequence length="4114" mass="454153">MKEVVARFASLSPAKQALLQKAQKATGSIGLKEEPIPPRSAGEAHPPLSFAQQRLWFLDQLEGPSATYNMPNAVRLDGRLDLSAFEAVFQEIVRRHEVLRTNFIQQNSRPVQLIHAEIDCRIPVVDLQNLPEAQRESAFDRLAEQEARRPFDLAQDRLLRLSLVRLAADRHILLINIHHIVSDGWSNGNVLLREVLALYEAFSEDKPSPLTPLPIQYADFACWQREWLSGPRLDNQIAYWQKQLSGIPALLELPTDRPRPPIQTFTGSTRYFTLETELLTQLKALSQAAGATLFMTLQAGFAALLARYSRQETVVVGSPIANRNRKELEPLMGFFVNTLVLRTEFTDSLTGHELLAQVRHTCLEAYRHQDVPFERLVEAIKPERNLSFSTLFQVMFILQNQNEQTADLHIGDLRMSTIPQAAASSMFDMTLKLEEQNGALLGEFEYNTDLFDAATIERFVAHFRTLLTGIATHPDCPVAQLPLLDQTGRQQLLLDWNVTRHDYPLEQTVYRLFEQQARQHPDRIALLWEGEQLSYGQLNARADLLAGYLCKLGATTETLIGLCVERSMDMVVGLLGIMKTGAAYVPLDPAYPKDRLNAMIASSGLSLLLTQQTAASALPACAARLVFLDSDWPAIAATRHPITTGPACTDSLAYVIYTSGSTGQPKGVQISHRALLNFLLSMSKQPGLSADETLLAVTTISFDIATLELYLPLIIGARIALVSRETAADGFALLEAINSSQATVMQATPATWRLLFATDGRGALPLRRIFCGGEALTGELADQLLNTGAEVWNLYGPTETTVWSTASRVLPQQDGGEIGKSASASIGRPIANTQTYIVDSFFHPVPVGIPGELHIGGDGLSRGYLGQAAMTAERFLPDPFAATPGARVYKTGDLVRFLNSGQIAFLGRVDHQVKIRGFRIELGEIEAVLSRHPAVRNAVAVCREDRADQQQLLAYVEADPDWQEEAPDTTLGDVLIEKWQTVWDQTYRTAQPAVVDDFDTSGWLSSYTGKPIPDSEMQAWVDGTVARILALQPSRVMEIGCGTGLLLSRIAPKVQAYVGVDFSAAVLERLHQKNQIWGLSGIQLLRREADRFSPDEAQSFDTIIINSVIQYFPGLDYLLTVLEGAVNSISDGGRLFLGDLRTLPLLELQHASVQFHQADAACTCEELSRRVAGQTEREEELLLDPRFFSALQTRLPRISAVEFFLKPGTAANEMIKFRYDAVLRIGAVTPAPSLDTQSLDAGKDALNLEDLREKLSAQPETLLVKNLPNRRLSEDARILEWLRSGSSPGTVGEMRAQLQHEPPLGVDPDALCKLGESLDYTVALGWAEDEPQRRFDAVFYRHNNRNAGRGIAFPGNVPADRLEQYINDPGRNSRTRLLAAELRRVLEDRLPAYMVPSAIVCLDKLPLTPNGKIDRRALPAPDMTGLKEDYVAPRNSDEQRVAAIWSEVLEVERIGANDNFFNLGGHSLLAVQVISKIRDAFSVELPIQALFDAPTVALLSERLLADAANAQPVSAPIQALSAEERAAAPLSFAQQRLWFLDKLEGASVTYHISGAARMTGKLNVTVLERTFSEIVRRHEVLRTRFDECDGHPMQIIVPPEPFLFRQVSLEQLSESLREQEIQHWLASENERPFALAHEPLLRVTLLRLDETSHLLLMTLHHIISDEWSMGLLLQEVADLYRAFGLNQPSPLPELPIQYADYAHWQRQWLSGTLLLTQLSYWAKHLAEAPALLDLPTDRPRPPVQRYRGRSQSFSIEAGLANQLKQLGRSAEATLFMTLLGGYGVLLARYARTTDLVIGSPIANRNRTELERLIGFFVNTLPLRLDLSGNPSTRELLSRIRQTALAAYAHQDVPFEYIVEELQPERNLSHAPLFQVMFVLQNAPAPDMAVEDLRLEMLDSASPAAKFDLTLSIEEVAGELRGVIEYNTDLFDETTILRFIAHYRRLLAGMAAAPDSPVMALPLLDDAEQRQIVFDWNASFGLTTPLTIQQVFEAQAAQTPDKIALAHAGATLSYATLNRLANRLAHQLRTLGIGPDVPVGLCLEPSFEMIIGLLGILKAGGAYLPLLPETPSERLAFILEESQAPLILTRAELTDAIADCGTRVLSIDELLGNAAPETNPNGETHPDNLAYIIYTSGSTGQPKGVQVSHGNLAHSIQARLKHYNAPFTGLLLLQPFAFDIAGGGIFWSLCQGGCLFLEPRSLAQDPRQLLDRIAQTQVSHLILLPLLYAPLLDLATTAQLPNLRVVIVGGEQMPVELASRHSAMAPQAALFNEYGPTETTIWSSAFHVENDAQHNIIPIGKPTAHSRLYLLDEQLNPVPVGVPGELYIGGEQVSRGYLRHPALTGEKFMPDPFAAAPGARLYRTGDVARYRSDGNIEFQGRIDQQVKIRGFRIELGEIEAALKDHSSINEAAVVVNAQGSSKRLVAYLVAQPGSVGDSETLRAYLQTKLSDYMIPSAFVFLDSLPLTANGKLDQRALPAPERDSRESSYLAPRTPTETLLATIWQDVLGLAQVGVQDNFFSLGGDSILSIQIVSRANRAGIGLTVKQLFQHQTVAELARVAPERQAVHAEQGTLSGPVTLTPIQTWFFEGASPEPQYFNQSVLLKLVAGLNPEHLERAVHALVMHHDMLRARFHWQEGQVRAEIADNGAFLPFSIHDYSALPAEQRAAALSADALQQQTSLDLSEGPLLRVIFYRMGDGQADRLLLIIHHLVVDGVSWRILLSDLDTALNQLGRAEPVALPAKTTAFPYWSERLKAYADSEQAIAELAYWREQSTTPTRRLPLDTNADPSCNTLDTVEHVTLALSAELTQALLLETPQAYRSQINDALLTALLRTFSAWTGDTGLRIVMEGHGREELFDDVDLSRTVGWFTSGFPLVLRYQAGEGIGASLKRVKETLRSIPKHGIGFGILRYLNQDADIRAALAADSDAEVSFNYLGRFDQNAGSSVLLGEASEPTGSDQSQIGQRRFVLEINGILNEGRLQLTWTYSKRLHNRHTVERLAESYFAELEAIIRHCRSEEAGGYTASDFPLAAVDDPLLNRLFGQWRTNVEDAYPLSPMQQGMLFHSLYDDGSGAYIIQMTGNMTGVFQPAAFRQAWQRVLDRHPSLRTAILAEGSADPLQVVIGRVDLPWQELDWRGQSAARQQANWEELLRADRAQGFRMDEAPLMRCTLARLEENSWQFLWSHHHLLTDGWCLPILMREVLHFYSAFVNGRDADLAVPRPYRDYIAWLQQQDLAQAEAFWRETLQGFSAPTGFGVDHTPSPVAIAETAVYRECALELDADTSRALQQLAQSHSLTLGVLIQGAWGVLLSAYSGISDVLFGATVSGRPPQIADVDAMVGLFINTLPVRIQLDPAQSLLAYFTELRDAQLTRDGYAYTPLVNIHACSEIPARQPLFESIVVFENYPMDASLEEQAELLAIADLQIQEQTNFPLTLTAANATHIPLKIAYDNARFDEGSVARILEHLGNLLTGLVAAPQQTIAQWSDCLIGVEERRKLLLDLNQTRIKRPEHDMTLAELFEAQVRRTPFSIAAMFADQQLSYDRLNRRANQVAHRLRALGVGPGVLVALCMERSLNMLVGLLGIQKAGGAYVPLDPGYPAQRLAFMLEDGQVPVILTQQNLLATLPETGAQRVCLDENGGDAAGFSEANPVRLSGPEHLAYVIYTSGSTGKPKGVQISQGALVNFLMAMAEKPGLTESDILLGVTTISFDIAGLELYLPLLVGAKLALVSRETATDGYSLLTEMQRVGATLMQATPITWRLLLEAGWQGAPLQRALCGGEGFPQDLASRMRQTGVEVWNLYGPTETTIWSSAHPVSGQNHGEAHESIGRPIDNTRLYIVDRGYRLTPIGVPGELLIGGDGLAQGYFGRPGLTAEKFIPDPFGNQPGSRVYRTGDQVRYREDGNLSCLGRIDHQIKIRGFRIELGEIEALLNQHAEVKQAVVSVWEAGADDKRLIAYVLAEPGATLDADTLRTALREQLPAYMVPSDWLFPDSFPLTPNGKLDRAALPAPNRQQRAAYTAPSTPTGAKLAELMAEVLSVERVSADDDFFDLGGHSLLAAKLVTRIAQAFQLSVPLPVLFQKPTIEQLADYIDTTLWAAQQGAAPETTLQDDEEEFRL</sequence>
<dbReference type="CDD" id="cd12116">
    <property type="entry name" value="A_NRPS_Ta1_like"/>
    <property type="match status" value="1"/>
</dbReference>
<evidence type="ECO:0000313" key="8">
    <source>
        <dbReference type="Proteomes" id="UP000004664"/>
    </source>
</evidence>
<evidence type="ECO:0000256" key="4">
    <source>
        <dbReference type="ARBA" id="ARBA00022553"/>
    </source>
</evidence>
<feature type="domain" description="Carrier" evidence="6">
    <location>
        <begin position="2490"/>
        <end position="2564"/>
    </location>
</feature>
<dbReference type="eggNOG" id="COG1020">
    <property type="taxonomic scope" value="Bacteria"/>
</dbReference>
<dbReference type="Gene3D" id="3.30.300.30">
    <property type="match status" value="4"/>
</dbReference>
<dbReference type="InterPro" id="IPR010071">
    <property type="entry name" value="AA_adenyl_dom"/>
</dbReference>
<dbReference type="InterPro" id="IPR023213">
    <property type="entry name" value="CAT-like_dom_sf"/>
</dbReference>
<dbReference type="FunFam" id="1.10.1200.10:FF:000005">
    <property type="entry name" value="Nonribosomal peptide synthetase 1"/>
    <property type="match status" value="2"/>
</dbReference>
<feature type="domain" description="Carrier" evidence="6">
    <location>
        <begin position="4017"/>
        <end position="4092"/>
    </location>
</feature>
<name>G3J031_METTV</name>
<dbReference type="Gene3D" id="3.40.50.150">
    <property type="entry name" value="Vaccinia Virus protein VP39"/>
    <property type="match status" value="1"/>
</dbReference>
<dbReference type="FunFam" id="1.10.1200.10:FF:000016">
    <property type="entry name" value="Non-ribosomal peptide synthase"/>
    <property type="match status" value="1"/>
</dbReference>
<dbReference type="InterPro" id="IPR029058">
    <property type="entry name" value="AB_hydrolase_fold"/>
</dbReference>
<dbReference type="Pfam" id="PF00550">
    <property type="entry name" value="PP-binding"/>
    <property type="match status" value="3"/>
</dbReference>
<dbReference type="Gene3D" id="3.30.559.30">
    <property type="entry name" value="Nonribosomal peptide synthetase, condensation domain"/>
    <property type="match status" value="4"/>
</dbReference>
<dbReference type="NCBIfam" id="TIGR01720">
    <property type="entry name" value="NRPS-para261"/>
    <property type="match status" value="1"/>
</dbReference>
<keyword evidence="3" id="KW-0596">Phosphopantetheine</keyword>
<dbReference type="SUPFAM" id="SSF47336">
    <property type="entry name" value="ACP-like"/>
    <property type="match status" value="3"/>
</dbReference>
<dbReference type="CDD" id="cd02440">
    <property type="entry name" value="AdoMet_MTases"/>
    <property type="match status" value="1"/>
</dbReference>
<dbReference type="FunFam" id="3.30.300.30:FF:000010">
    <property type="entry name" value="Enterobactin synthetase component F"/>
    <property type="match status" value="2"/>
</dbReference>
<dbReference type="SUPFAM" id="SSF52777">
    <property type="entry name" value="CoA-dependent acyltransferases"/>
    <property type="match status" value="8"/>
</dbReference>
<dbReference type="PROSITE" id="PS50075">
    <property type="entry name" value="CARRIER"/>
    <property type="match status" value="3"/>
</dbReference>
<keyword evidence="4" id="KW-0597">Phosphoprotein</keyword>
<dbReference type="InterPro" id="IPR036736">
    <property type="entry name" value="ACP-like_sf"/>
</dbReference>
<dbReference type="GO" id="GO:0031177">
    <property type="term" value="F:phosphopantetheine binding"/>
    <property type="evidence" value="ECO:0007669"/>
    <property type="project" value="InterPro"/>
</dbReference>
<dbReference type="CDD" id="cd05930">
    <property type="entry name" value="A_NRPS"/>
    <property type="match status" value="1"/>
</dbReference>
<dbReference type="Pfam" id="PF13193">
    <property type="entry name" value="AMP-binding_C"/>
    <property type="match status" value="2"/>
</dbReference>
<dbReference type="InterPro" id="IPR010060">
    <property type="entry name" value="NRPS_synth"/>
</dbReference>
<comment type="similarity">
    <text evidence="2">Belongs to the ATP-dependent AMP-binding enzyme family.</text>
</comment>
<feature type="domain" description="Carrier" evidence="6">
    <location>
        <begin position="1432"/>
        <end position="1507"/>
    </location>
</feature>
<dbReference type="FunFam" id="3.40.50.12780:FF:000012">
    <property type="entry name" value="Non-ribosomal peptide synthetase"/>
    <property type="match status" value="3"/>
</dbReference>
<dbReference type="CDD" id="cd19534">
    <property type="entry name" value="E_NRPS"/>
    <property type="match status" value="1"/>
</dbReference>
<dbReference type="InterPro" id="IPR009081">
    <property type="entry name" value="PP-bd_ACP"/>
</dbReference>
<dbReference type="GO" id="GO:0005737">
    <property type="term" value="C:cytoplasm"/>
    <property type="evidence" value="ECO:0007669"/>
    <property type="project" value="TreeGrafter"/>
</dbReference>
<dbReference type="Gene3D" id="3.40.50.1820">
    <property type="entry name" value="alpha/beta hydrolase"/>
    <property type="match status" value="1"/>
</dbReference>
<dbReference type="NCBIfam" id="NF003417">
    <property type="entry name" value="PRK04813.1"/>
    <property type="match status" value="4"/>
</dbReference>
<dbReference type="InterPro" id="IPR025110">
    <property type="entry name" value="AMP-bd_C"/>
</dbReference>
<dbReference type="Proteomes" id="UP000004664">
    <property type="component" value="Unassembled WGS sequence"/>
</dbReference>
<dbReference type="Pfam" id="PF00668">
    <property type="entry name" value="Condensation"/>
    <property type="match status" value="4"/>
</dbReference>
<dbReference type="InterPro" id="IPR029063">
    <property type="entry name" value="SAM-dependent_MTases_sf"/>
</dbReference>
<dbReference type="FunFam" id="3.40.50.980:FF:000001">
    <property type="entry name" value="Non-ribosomal peptide synthetase"/>
    <property type="match status" value="3"/>
</dbReference>
<dbReference type="PROSITE" id="PS00455">
    <property type="entry name" value="AMP_BINDING"/>
    <property type="match status" value="3"/>
</dbReference>
<dbReference type="FunFam" id="3.30.559.10:FF:000012">
    <property type="entry name" value="Non-ribosomal peptide synthetase"/>
    <property type="match status" value="2"/>
</dbReference>
<dbReference type="PANTHER" id="PTHR45527">
    <property type="entry name" value="NONRIBOSOMAL PEPTIDE SYNTHETASE"/>
    <property type="match status" value="1"/>
</dbReference>
<dbReference type="InterPro" id="IPR006162">
    <property type="entry name" value="Ppantetheine_attach_site"/>
</dbReference>
<dbReference type="SMART" id="SM01294">
    <property type="entry name" value="PKS_PP_betabranch"/>
    <property type="match status" value="1"/>
</dbReference>
<evidence type="ECO:0000256" key="2">
    <source>
        <dbReference type="ARBA" id="ARBA00006432"/>
    </source>
</evidence>